<keyword evidence="3" id="KW-0067">ATP-binding</keyword>
<dbReference type="Pfam" id="PF25601">
    <property type="entry name" value="AAA_lid_14"/>
    <property type="match status" value="1"/>
</dbReference>
<dbReference type="InterPro" id="IPR030828">
    <property type="entry name" value="HTH_TyrR"/>
</dbReference>
<evidence type="ECO:0000256" key="6">
    <source>
        <dbReference type="ARBA" id="ARBA00023159"/>
    </source>
</evidence>
<reference evidence="10 11" key="1">
    <citation type="submission" date="2019-12" db="EMBL/GenBank/DDBJ databases">
        <title>Litoreibacter badius sp. nov., a novel bacteriochlorophyll a-containing bacterium in the genus Litoreibacter.</title>
        <authorList>
            <person name="Kanamuro M."/>
            <person name="Takabe Y."/>
            <person name="Mori K."/>
            <person name="Takaichi S."/>
            <person name="Hanada S."/>
        </authorList>
    </citation>
    <scope>NUCLEOTIDE SEQUENCE [LARGE SCALE GENOMIC DNA]</scope>
    <source>
        <strain evidence="10 11">K6</strain>
    </source>
</reference>
<dbReference type="InterPro" id="IPR025662">
    <property type="entry name" value="Sigma_54_int_dom_ATP-bd_1"/>
</dbReference>
<dbReference type="SUPFAM" id="SSF55785">
    <property type="entry name" value="PYP-like sensor domain (PAS domain)"/>
    <property type="match status" value="1"/>
</dbReference>
<dbReference type="InterPro" id="IPR027417">
    <property type="entry name" value="P-loop_NTPase"/>
</dbReference>
<keyword evidence="7" id="KW-0804">Transcription</keyword>
<dbReference type="CDD" id="cd00009">
    <property type="entry name" value="AAA"/>
    <property type="match status" value="1"/>
</dbReference>
<evidence type="ECO:0000256" key="8">
    <source>
        <dbReference type="ARBA" id="ARBA00029500"/>
    </source>
</evidence>
<evidence type="ECO:0000256" key="3">
    <source>
        <dbReference type="ARBA" id="ARBA00022840"/>
    </source>
</evidence>
<keyword evidence="6" id="KW-0010">Activator</keyword>
<dbReference type="InterPro" id="IPR058031">
    <property type="entry name" value="AAA_lid_NorR"/>
</dbReference>
<name>A0A6N6JCE8_9RHOB</name>
<dbReference type="InterPro" id="IPR002078">
    <property type="entry name" value="Sigma_54_int"/>
</dbReference>
<dbReference type="GO" id="GO:0005524">
    <property type="term" value="F:ATP binding"/>
    <property type="evidence" value="ECO:0007669"/>
    <property type="project" value="UniProtKB-KW"/>
</dbReference>
<dbReference type="SMART" id="SM00382">
    <property type="entry name" value="AAA"/>
    <property type="match status" value="1"/>
</dbReference>
<dbReference type="Pfam" id="PF18024">
    <property type="entry name" value="HTH_50"/>
    <property type="match status" value="1"/>
</dbReference>
<evidence type="ECO:0000256" key="1">
    <source>
        <dbReference type="ARBA" id="ARBA00022741"/>
    </source>
</evidence>
<dbReference type="GO" id="GO:0006355">
    <property type="term" value="P:regulation of DNA-templated transcription"/>
    <property type="evidence" value="ECO:0007669"/>
    <property type="project" value="InterPro"/>
</dbReference>
<keyword evidence="4" id="KW-0805">Transcription regulation</keyword>
<dbReference type="Pfam" id="PF00158">
    <property type="entry name" value="Sigma54_activat"/>
    <property type="match status" value="1"/>
</dbReference>
<evidence type="ECO:0000256" key="4">
    <source>
        <dbReference type="ARBA" id="ARBA00023015"/>
    </source>
</evidence>
<dbReference type="PANTHER" id="PTHR32071:SF81">
    <property type="entry name" value="PROPIONATE CATABOLISM OPERON REGULATORY PROTEIN"/>
    <property type="match status" value="1"/>
</dbReference>
<dbReference type="OrthoDB" id="9805953at2"/>
<evidence type="ECO:0000256" key="7">
    <source>
        <dbReference type="ARBA" id="ARBA00023163"/>
    </source>
</evidence>
<sequence length="424" mass="46323">MTEPAIETVSQLEDGVLLLDSEGTVLVANQAAERMLNIGVGSNIKNHTGFDGRLPDIVAHGQRADFSLKQPRGRDLMASLRRGSAGQLHLHIRDLDMLDHLRDRALGSVRTVAPGHLSTNRTRPDFALQRRLSPALHRVLSRGERAVQQGARVLVTGESGVGKSEIAFFLHNTVADGRDPFVTCNCAMSSGEDLTAALFGKDGNPGLAAAAAGGTLFLDEIAELPRSVQVQLLGYLEDGRQPWPTEGTATLAPVRVIGATGANLLQLVQEGKFRADLYYRLSVVELSVPALRRMPELIGHLTDRFLQTANMRRSTPAVLPQRFRDLLLDYSFPGNIRELVNIIQKATIFIEDAEDMEELIADLIRPHPSLGDQDLPDAATLDLKTEVRRFERAMIDKAIRIHGSKRQAAKALGVDIGTIVRKTA</sequence>
<keyword evidence="2" id="KW-0058">Aromatic hydrocarbons catabolism</keyword>
<evidence type="ECO:0000256" key="5">
    <source>
        <dbReference type="ARBA" id="ARBA00023125"/>
    </source>
</evidence>
<dbReference type="SUPFAM" id="SSF46689">
    <property type="entry name" value="Homeodomain-like"/>
    <property type="match status" value="1"/>
</dbReference>
<dbReference type="PROSITE" id="PS00688">
    <property type="entry name" value="SIGMA54_INTERACT_3"/>
    <property type="match status" value="1"/>
</dbReference>
<keyword evidence="1" id="KW-0547">Nucleotide-binding</keyword>
<protein>
    <recommendedName>
        <fullName evidence="8">HTH-type transcriptional regulatory protein TyrR</fullName>
    </recommendedName>
</protein>
<dbReference type="InterPro" id="IPR003593">
    <property type="entry name" value="AAA+_ATPase"/>
</dbReference>
<evidence type="ECO:0000313" key="11">
    <source>
        <dbReference type="Proteomes" id="UP000436822"/>
    </source>
</evidence>
<organism evidence="10 11">
    <name type="scientific">Litoreibacter roseus</name>
    <dbReference type="NCBI Taxonomy" id="2601869"/>
    <lineage>
        <taxon>Bacteria</taxon>
        <taxon>Pseudomonadati</taxon>
        <taxon>Pseudomonadota</taxon>
        <taxon>Alphaproteobacteria</taxon>
        <taxon>Rhodobacterales</taxon>
        <taxon>Roseobacteraceae</taxon>
        <taxon>Litoreibacter</taxon>
    </lineage>
</organism>
<dbReference type="PROSITE" id="PS50045">
    <property type="entry name" value="SIGMA54_INTERACT_4"/>
    <property type="match status" value="1"/>
</dbReference>
<evidence type="ECO:0000259" key="9">
    <source>
        <dbReference type="PROSITE" id="PS50045"/>
    </source>
</evidence>
<dbReference type="GO" id="GO:0003677">
    <property type="term" value="F:DNA binding"/>
    <property type="evidence" value="ECO:0007669"/>
    <property type="project" value="UniProtKB-KW"/>
</dbReference>
<keyword evidence="5" id="KW-0238">DNA-binding</keyword>
<dbReference type="InterPro" id="IPR009057">
    <property type="entry name" value="Homeodomain-like_sf"/>
</dbReference>
<dbReference type="InterPro" id="IPR025943">
    <property type="entry name" value="Sigma_54_int_dom_ATP-bd_2"/>
</dbReference>
<dbReference type="Proteomes" id="UP000436822">
    <property type="component" value="Unassembled WGS sequence"/>
</dbReference>
<keyword evidence="11" id="KW-1185">Reference proteome</keyword>
<dbReference type="Gene3D" id="3.40.50.300">
    <property type="entry name" value="P-loop containing nucleotide triphosphate hydrolases"/>
    <property type="match status" value="1"/>
</dbReference>
<dbReference type="RefSeq" id="WP_159804728.1">
    <property type="nucleotide sequence ID" value="NZ_BLJE01000001.1"/>
</dbReference>
<evidence type="ECO:0000256" key="2">
    <source>
        <dbReference type="ARBA" id="ARBA00022797"/>
    </source>
</evidence>
<dbReference type="PROSITE" id="PS00675">
    <property type="entry name" value="SIGMA54_INTERACT_1"/>
    <property type="match status" value="1"/>
</dbReference>
<comment type="caution">
    <text evidence="10">The sequence shown here is derived from an EMBL/GenBank/DDBJ whole genome shotgun (WGS) entry which is preliminary data.</text>
</comment>
<gene>
    <name evidence="10" type="ORF">KIN_09090</name>
</gene>
<dbReference type="SUPFAM" id="SSF52540">
    <property type="entry name" value="P-loop containing nucleoside triphosphate hydrolases"/>
    <property type="match status" value="1"/>
</dbReference>
<dbReference type="Gene3D" id="1.10.8.60">
    <property type="match status" value="1"/>
</dbReference>
<proteinExistence type="predicted"/>
<evidence type="ECO:0000313" key="10">
    <source>
        <dbReference type="EMBL" id="GFE63835.1"/>
    </source>
</evidence>
<dbReference type="InterPro" id="IPR035965">
    <property type="entry name" value="PAS-like_dom_sf"/>
</dbReference>
<accession>A0A6N6JCE8</accession>
<dbReference type="Gene3D" id="1.10.10.60">
    <property type="entry name" value="Homeodomain-like"/>
    <property type="match status" value="1"/>
</dbReference>
<dbReference type="PANTHER" id="PTHR32071">
    <property type="entry name" value="TRANSCRIPTIONAL REGULATORY PROTEIN"/>
    <property type="match status" value="1"/>
</dbReference>
<feature type="domain" description="Sigma-54 factor interaction" evidence="9">
    <location>
        <begin position="133"/>
        <end position="348"/>
    </location>
</feature>
<dbReference type="PROSITE" id="PS00676">
    <property type="entry name" value="SIGMA54_INTERACT_2"/>
    <property type="match status" value="1"/>
</dbReference>
<dbReference type="AlphaFoldDB" id="A0A6N6JCE8"/>
<dbReference type="InterPro" id="IPR025944">
    <property type="entry name" value="Sigma_54_int_dom_CS"/>
</dbReference>
<dbReference type="EMBL" id="BLJE01000001">
    <property type="protein sequence ID" value="GFE63835.1"/>
    <property type="molecule type" value="Genomic_DNA"/>
</dbReference>